<evidence type="ECO:0000313" key="6">
    <source>
        <dbReference type="EMBL" id="CAH1229514.1"/>
    </source>
</evidence>
<dbReference type="GO" id="GO:0005525">
    <property type="term" value="F:GTP binding"/>
    <property type="evidence" value="ECO:0007669"/>
    <property type="project" value="UniProtKB-KW"/>
</dbReference>
<keyword evidence="3" id="KW-0342">GTP-binding</keyword>
<dbReference type="OrthoDB" id="8954335at2759"/>
<accession>A0A8J9VBR3</accession>
<dbReference type="SUPFAM" id="SSF52540">
    <property type="entry name" value="P-loop containing nucleoside triphosphate hydrolases"/>
    <property type="match status" value="2"/>
</dbReference>
<dbReference type="PANTHER" id="PTHR10903:SF184">
    <property type="entry name" value="GTP-BINDING PROTEIN A"/>
    <property type="match status" value="1"/>
</dbReference>
<dbReference type="Proteomes" id="UP000838412">
    <property type="component" value="Chromosome 1"/>
</dbReference>
<dbReference type="Gene3D" id="3.40.50.300">
    <property type="entry name" value="P-loop containing nucleotide triphosphate hydrolases"/>
    <property type="match status" value="2"/>
</dbReference>
<feature type="domain" description="AIG1-type G" evidence="5">
    <location>
        <begin position="385"/>
        <end position="593"/>
    </location>
</feature>
<evidence type="ECO:0000256" key="2">
    <source>
        <dbReference type="ARBA" id="ARBA00022741"/>
    </source>
</evidence>
<dbReference type="EMBL" id="OV696686">
    <property type="protein sequence ID" value="CAH1229514.1"/>
    <property type="molecule type" value="Genomic_DNA"/>
</dbReference>
<dbReference type="InterPro" id="IPR027417">
    <property type="entry name" value="P-loop_NTPase"/>
</dbReference>
<evidence type="ECO:0000313" key="7">
    <source>
        <dbReference type="Proteomes" id="UP000838412"/>
    </source>
</evidence>
<dbReference type="InterPro" id="IPR045058">
    <property type="entry name" value="GIMA/IAN/Toc"/>
</dbReference>
<dbReference type="InterPro" id="IPR006703">
    <property type="entry name" value="G_AIG1"/>
</dbReference>
<gene>
    <name evidence="6" type="primary">GIMAP7</name>
    <name evidence="6" type="ORF">BLAG_LOCUS838</name>
</gene>
<protein>
    <submittedName>
        <fullName evidence="6">GIMAP7 protein</fullName>
    </submittedName>
</protein>
<evidence type="ECO:0000256" key="3">
    <source>
        <dbReference type="ARBA" id="ARBA00023134"/>
    </source>
</evidence>
<keyword evidence="7" id="KW-1185">Reference proteome</keyword>
<reference evidence="6" key="1">
    <citation type="submission" date="2022-01" db="EMBL/GenBank/DDBJ databases">
        <authorList>
            <person name="Braso-Vives M."/>
        </authorList>
    </citation>
    <scope>NUCLEOTIDE SEQUENCE</scope>
</reference>
<organism evidence="6 7">
    <name type="scientific">Branchiostoma lanceolatum</name>
    <name type="common">Common lancelet</name>
    <name type="synonym">Amphioxus lanceolatum</name>
    <dbReference type="NCBI Taxonomy" id="7740"/>
    <lineage>
        <taxon>Eukaryota</taxon>
        <taxon>Metazoa</taxon>
        <taxon>Chordata</taxon>
        <taxon>Cephalochordata</taxon>
        <taxon>Leptocardii</taxon>
        <taxon>Amphioxiformes</taxon>
        <taxon>Branchiostomatidae</taxon>
        <taxon>Branchiostoma</taxon>
    </lineage>
</organism>
<dbReference type="PROSITE" id="PS51720">
    <property type="entry name" value="G_AIG1"/>
    <property type="match status" value="1"/>
</dbReference>
<feature type="compositionally biased region" description="Basic and acidic residues" evidence="4">
    <location>
        <begin position="109"/>
        <end position="184"/>
    </location>
</feature>
<evidence type="ECO:0000259" key="5">
    <source>
        <dbReference type="PROSITE" id="PS51720"/>
    </source>
</evidence>
<dbReference type="AlphaFoldDB" id="A0A8J9VBR3"/>
<dbReference type="FunFam" id="3.40.50.300:FF:000840">
    <property type="entry name" value="Immune-associated nucleotide-binding protein 9"/>
    <property type="match status" value="1"/>
</dbReference>
<proteinExistence type="inferred from homology"/>
<feature type="compositionally biased region" description="Basic and acidic residues" evidence="4">
    <location>
        <begin position="69"/>
        <end position="100"/>
    </location>
</feature>
<evidence type="ECO:0000256" key="1">
    <source>
        <dbReference type="ARBA" id="ARBA00008535"/>
    </source>
</evidence>
<comment type="similarity">
    <text evidence="1">Belongs to the TRAFAC class TrmE-Era-EngA-EngB-Septin-like GTPase superfamily. AIG1/Toc34/Toc159-like paraseptin GTPase family. IAN subfamily.</text>
</comment>
<sequence length="659" mass="75055">MKAACLCNFHGNIEQYRSHLPVCHLCSTLSRPPTEELLNTRAVEQPFQLWLPLNSFQTPTIPEHMEVKVEQGTDKKGGSLKDIEPSKDHGKEKEPRKEDDRDREEEDPWKEKESRKEGDSWKEKDPGEVEDWTMKEEKSCRETDPRKEKDRAMKEKVPGKSEESSRRDKESGKEAEAEKRDKRIGCKGNGKSITANTILGKEVFKVSSFKGGTEKQQTSKVRFRAPPWNKSTEIKVSLTDTPGVSGQMTESEFKQLEAAVKGSPKGFDAIVLVWSANTTASRKEEEENAFKSLHRLFGDSLCDHLLIIVTGIKQNDIPEYCKYLPQSLRHIKENCHAIIGFDNNKKEETVGSIWELFNNSQQISRKYGRYKEEHLSKECQAPAPGDELRIALIGKTGAGKSSTANSIVGEEKFGAASGPSSETKQCAYGSREKGDRKIAVVDTPGVWDTEDSIEDISQEIARITTIFSAGLHALLLVIKAGRFTKEEERAVDILREIFGDHFLRYVVIVITHKDQLAEDKKLGGDFKQYLKEAPQKLKDLLKNCERRHLSFDNRTKDETLKRIQVTKLVKLVDETVRSNGGVPFTDINFRDGQKEKEKIKEEIREEEMGLNESPNRAFRLLSQRYMHLLGKDVYPPVLQRLSQYTCPPTLHLFYQLQTR</sequence>
<dbReference type="Pfam" id="PF04548">
    <property type="entry name" value="AIG1"/>
    <property type="match status" value="2"/>
</dbReference>
<dbReference type="PANTHER" id="PTHR10903">
    <property type="entry name" value="GTPASE, IMAP FAMILY MEMBER-RELATED"/>
    <property type="match status" value="1"/>
</dbReference>
<name>A0A8J9VBR3_BRALA</name>
<keyword evidence="2" id="KW-0547">Nucleotide-binding</keyword>
<evidence type="ECO:0000256" key="4">
    <source>
        <dbReference type="SAM" id="MobiDB-lite"/>
    </source>
</evidence>
<feature type="region of interest" description="Disordered" evidence="4">
    <location>
        <begin position="69"/>
        <end position="188"/>
    </location>
</feature>